<dbReference type="EMBL" id="JAMTCJ010000002">
    <property type="protein sequence ID" value="MCP2176409.1"/>
    <property type="molecule type" value="Genomic_DNA"/>
</dbReference>
<feature type="compositionally biased region" description="Basic and acidic residues" evidence="2">
    <location>
        <begin position="167"/>
        <end position="180"/>
    </location>
</feature>
<dbReference type="Pfam" id="PF01575">
    <property type="entry name" value="MaoC_dehydratas"/>
    <property type="match status" value="1"/>
</dbReference>
<reference evidence="4 5" key="1">
    <citation type="submission" date="2022-06" db="EMBL/GenBank/DDBJ databases">
        <title>Genomic Encyclopedia of Archaeal and Bacterial Type Strains, Phase II (KMG-II): from individual species to whole genera.</title>
        <authorList>
            <person name="Goeker M."/>
        </authorList>
    </citation>
    <scope>NUCLEOTIDE SEQUENCE [LARGE SCALE GENOMIC DNA]</scope>
    <source>
        <strain evidence="4 5">DSM 44693</strain>
    </source>
</reference>
<gene>
    <name evidence="4" type="ORF">LX13_002228</name>
</gene>
<dbReference type="PRINTS" id="PR01483">
    <property type="entry name" value="FASYNTHASE"/>
</dbReference>
<dbReference type="PANTHER" id="PTHR43841:SF1">
    <property type="entry name" value="3-HYDROXYACYL-THIOESTER DEHYDRATASE X"/>
    <property type="match status" value="1"/>
</dbReference>
<dbReference type="RefSeq" id="WP_253661398.1">
    <property type="nucleotide sequence ID" value="NZ_BAAAJQ010000001.1"/>
</dbReference>
<proteinExistence type="inferred from homology"/>
<dbReference type="InterPro" id="IPR003965">
    <property type="entry name" value="Fatty_acid_synthase"/>
</dbReference>
<dbReference type="Gene3D" id="3.10.129.10">
    <property type="entry name" value="Hotdog Thioesterase"/>
    <property type="match status" value="1"/>
</dbReference>
<comment type="similarity">
    <text evidence="1">Belongs to the enoyl-CoA hydratase/isomerase family.</text>
</comment>
<evidence type="ECO:0000256" key="1">
    <source>
        <dbReference type="ARBA" id="ARBA00005254"/>
    </source>
</evidence>
<sequence>MATVALTRLPATSDVYRSAVLGMLPGIGKSGPVRPDASLPDTVYTVSNLTTDADQVRAYCSATGLQFGEFLPLTFPFVAQFPLMMQTMVAKAFPFGAVGSVHLENRIHRLRPISIGEPLSIATHAEKLREHRKGILVDVVSRISVGTELVTEQVSTLLSQQRTSLSDGERSAPPKDHRPPAPDVSLAVDLGRIRAYAGASGDRNPIHMANLTAKAFGFPRAIAHGMWTAAAILGSIEAHLPDDVVYEAKFGKPILLPAKVNGYVDAVDGSSGTSGYDVSVLNRSKGYPHLTGTLRGA</sequence>
<dbReference type="SUPFAM" id="SSF54637">
    <property type="entry name" value="Thioesterase/thiol ester dehydrase-isomerase"/>
    <property type="match status" value="2"/>
</dbReference>
<dbReference type="Proteomes" id="UP001206895">
    <property type="component" value="Unassembled WGS sequence"/>
</dbReference>
<evidence type="ECO:0000256" key="2">
    <source>
        <dbReference type="SAM" id="MobiDB-lite"/>
    </source>
</evidence>
<feature type="domain" description="MaoC-like" evidence="3">
    <location>
        <begin position="181"/>
        <end position="277"/>
    </location>
</feature>
<protein>
    <submittedName>
        <fullName evidence="4">MaoC like domain-containing protein</fullName>
    </submittedName>
</protein>
<dbReference type="InterPro" id="IPR002539">
    <property type="entry name" value="MaoC-like_dom"/>
</dbReference>
<dbReference type="PANTHER" id="PTHR43841">
    <property type="entry name" value="3-HYDROXYACYL-THIOESTER DEHYDRATASE HTDX-RELATED"/>
    <property type="match status" value="1"/>
</dbReference>
<evidence type="ECO:0000313" key="4">
    <source>
        <dbReference type="EMBL" id="MCP2176409.1"/>
    </source>
</evidence>
<evidence type="ECO:0000259" key="3">
    <source>
        <dbReference type="Pfam" id="PF01575"/>
    </source>
</evidence>
<name>A0ABT1HE18_9NOCA</name>
<dbReference type="InterPro" id="IPR029069">
    <property type="entry name" value="HotDog_dom_sf"/>
</dbReference>
<organism evidence="4 5">
    <name type="scientific">Williamsia maris</name>
    <dbReference type="NCBI Taxonomy" id="72806"/>
    <lineage>
        <taxon>Bacteria</taxon>
        <taxon>Bacillati</taxon>
        <taxon>Actinomycetota</taxon>
        <taxon>Actinomycetes</taxon>
        <taxon>Mycobacteriales</taxon>
        <taxon>Nocardiaceae</taxon>
        <taxon>Williamsia</taxon>
    </lineage>
</organism>
<comment type="caution">
    <text evidence="4">The sequence shown here is derived from an EMBL/GenBank/DDBJ whole genome shotgun (WGS) entry which is preliminary data.</text>
</comment>
<accession>A0ABT1HE18</accession>
<feature type="region of interest" description="Disordered" evidence="2">
    <location>
        <begin position="160"/>
        <end position="184"/>
    </location>
</feature>
<evidence type="ECO:0000313" key="5">
    <source>
        <dbReference type="Proteomes" id="UP001206895"/>
    </source>
</evidence>
<keyword evidence="5" id="KW-1185">Reference proteome</keyword>